<evidence type="ECO:0000259" key="2">
    <source>
        <dbReference type="PROSITE" id="PS51272"/>
    </source>
</evidence>
<dbReference type="SUPFAM" id="SSF52317">
    <property type="entry name" value="Class I glutamine amidotransferase-like"/>
    <property type="match status" value="1"/>
</dbReference>
<protein>
    <submittedName>
        <fullName evidence="3">S-layer homology domain-containing protein</fullName>
    </submittedName>
</protein>
<evidence type="ECO:0000313" key="4">
    <source>
        <dbReference type="Proteomes" id="UP001595752"/>
    </source>
</evidence>
<keyword evidence="4" id="KW-1185">Reference proteome</keyword>
<evidence type="ECO:0000313" key="3">
    <source>
        <dbReference type="EMBL" id="MFC3885346.1"/>
    </source>
</evidence>
<gene>
    <name evidence="3" type="ORF">ACFOU2_18420</name>
</gene>
<keyword evidence="1" id="KW-0732">Signal</keyword>
<reference evidence="4" key="1">
    <citation type="journal article" date="2019" name="Int. J. Syst. Evol. Microbiol.">
        <title>The Global Catalogue of Microorganisms (GCM) 10K type strain sequencing project: providing services to taxonomists for standard genome sequencing and annotation.</title>
        <authorList>
            <consortium name="The Broad Institute Genomics Platform"/>
            <consortium name="The Broad Institute Genome Sequencing Center for Infectious Disease"/>
            <person name="Wu L."/>
            <person name="Ma J."/>
        </authorList>
    </citation>
    <scope>NUCLEOTIDE SEQUENCE [LARGE SCALE GENOMIC DNA]</scope>
    <source>
        <strain evidence="4">CCUG 61889</strain>
    </source>
</reference>
<evidence type="ECO:0000256" key="1">
    <source>
        <dbReference type="ARBA" id="ARBA00022729"/>
    </source>
</evidence>
<organism evidence="3 4">
    <name type="scientific">Bacillus songklensis</name>
    <dbReference type="NCBI Taxonomy" id="1069116"/>
    <lineage>
        <taxon>Bacteria</taxon>
        <taxon>Bacillati</taxon>
        <taxon>Bacillota</taxon>
        <taxon>Bacilli</taxon>
        <taxon>Bacillales</taxon>
        <taxon>Bacillaceae</taxon>
        <taxon>Bacillus</taxon>
    </lineage>
</organism>
<feature type="domain" description="SLH" evidence="2">
    <location>
        <begin position="241"/>
        <end position="298"/>
    </location>
</feature>
<dbReference type="RefSeq" id="WP_377917666.1">
    <property type="nucleotide sequence ID" value="NZ_JBHRZT010000070.1"/>
</dbReference>
<dbReference type="CDD" id="cd03143">
    <property type="entry name" value="A4_beta-galactosidase_middle_domain"/>
    <property type="match status" value="1"/>
</dbReference>
<comment type="caution">
    <text evidence="3">The sequence shown here is derived from an EMBL/GenBank/DDBJ whole genome shotgun (WGS) entry which is preliminary data.</text>
</comment>
<dbReference type="InterPro" id="IPR001119">
    <property type="entry name" value="SLH_dom"/>
</dbReference>
<dbReference type="Proteomes" id="UP001595752">
    <property type="component" value="Unassembled WGS sequence"/>
</dbReference>
<dbReference type="Pfam" id="PF00395">
    <property type="entry name" value="SLH"/>
    <property type="match status" value="1"/>
</dbReference>
<dbReference type="InterPro" id="IPR029010">
    <property type="entry name" value="ThuA-like"/>
</dbReference>
<name>A0ABV8B7K0_9BACI</name>
<proteinExistence type="predicted"/>
<sequence length="298" mass="33539">MAKRVIILAVTLVVFTVGAVFWKSDIVFAESPGKIGVVFSESSEKYSLISRPGGTYNNQKVAPKDPWSPIIEKEQKLYALLAEQGFQVEKVSDQDLKNASTLRRYDALVFAHTVLMSKEQRYTVKEYIRNGGGALFIYGTARNEVTKFPKEGQMDLTPLIYDTKTWIWEWDNLTEVFQSAFVNDVVVKNTKLTQSSSHPIIQHTLRTSDQSKLSIENNRSMGEWIEVIKPYAGAKVTSLLTNEAFKDVSPNSSLKSFIDVLSAANVTTGYPDGTFRPNNFVTRTQFATFVDRALHVME</sequence>
<accession>A0ABV8B7K0</accession>
<dbReference type="Pfam" id="PF06283">
    <property type="entry name" value="ThuA"/>
    <property type="match status" value="1"/>
</dbReference>
<dbReference type="PROSITE" id="PS51272">
    <property type="entry name" value="SLH"/>
    <property type="match status" value="1"/>
</dbReference>
<dbReference type="EMBL" id="JBHRZT010000070">
    <property type="protein sequence ID" value="MFC3885346.1"/>
    <property type="molecule type" value="Genomic_DNA"/>
</dbReference>
<dbReference type="InterPro" id="IPR029062">
    <property type="entry name" value="Class_I_gatase-like"/>
</dbReference>
<dbReference type="Gene3D" id="3.40.50.880">
    <property type="match status" value="1"/>
</dbReference>